<reference evidence="1" key="1">
    <citation type="journal article" date="2012" name="J. Microbiol. Biotechnol.">
        <title>Ramlibacter ginsenosidimutans sp. nov., with ginsenoside-converting activity.</title>
        <authorList>
            <person name="Wang L."/>
            <person name="An D.S."/>
            <person name="Kim S.G."/>
            <person name="Jin F.X."/>
            <person name="Kim S.C."/>
            <person name="Lee S.T."/>
            <person name="Im W.T."/>
        </authorList>
    </citation>
    <scope>NUCLEOTIDE SEQUENCE</scope>
    <source>
        <strain evidence="1">KACC 17527</strain>
    </source>
</reference>
<dbReference type="AlphaFoldDB" id="A0A934TWM9"/>
<dbReference type="EMBL" id="JAEPWM010000012">
    <property type="protein sequence ID" value="MBK6008833.1"/>
    <property type="molecule type" value="Genomic_DNA"/>
</dbReference>
<sequence>MVEKSLQSSPAAAMWPAYIGGPVPPVLYGITAVRLEGSQVAEVMMGMIDPSLEHWDLRPSPTRLVEVVDRLVEGDTIVTLFPTERGTLRMGPEVKVDVLPEGVETLAAAADDPGQRLTDLPRF</sequence>
<name>A0A934TWM9_9BURK</name>
<protein>
    <submittedName>
        <fullName evidence="1">Uncharacterized protein</fullName>
    </submittedName>
</protein>
<dbReference type="RefSeq" id="WP_201176765.1">
    <property type="nucleotide sequence ID" value="NZ_JAEPWM010000012.1"/>
</dbReference>
<evidence type="ECO:0000313" key="2">
    <source>
        <dbReference type="Proteomes" id="UP000630528"/>
    </source>
</evidence>
<evidence type="ECO:0000313" key="1">
    <source>
        <dbReference type="EMBL" id="MBK6008833.1"/>
    </source>
</evidence>
<reference evidence="1" key="2">
    <citation type="submission" date="2021-01" db="EMBL/GenBank/DDBJ databases">
        <authorList>
            <person name="Kang M."/>
        </authorList>
    </citation>
    <scope>NUCLEOTIDE SEQUENCE</scope>
    <source>
        <strain evidence="1">KACC 17527</strain>
    </source>
</reference>
<keyword evidence="2" id="KW-1185">Reference proteome</keyword>
<accession>A0A934TWM9</accession>
<proteinExistence type="predicted"/>
<organism evidence="1 2">
    <name type="scientific">Ramlibacter ginsenosidimutans</name>
    <dbReference type="NCBI Taxonomy" id="502333"/>
    <lineage>
        <taxon>Bacteria</taxon>
        <taxon>Pseudomonadati</taxon>
        <taxon>Pseudomonadota</taxon>
        <taxon>Betaproteobacteria</taxon>
        <taxon>Burkholderiales</taxon>
        <taxon>Comamonadaceae</taxon>
        <taxon>Ramlibacter</taxon>
    </lineage>
</organism>
<comment type="caution">
    <text evidence="1">The sequence shown here is derived from an EMBL/GenBank/DDBJ whole genome shotgun (WGS) entry which is preliminary data.</text>
</comment>
<gene>
    <name evidence="1" type="ORF">JJB11_22275</name>
</gene>
<dbReference type="Proteomes" id="UP000630528">
    <property type="component" value="Unassembled WGS sequence"/>
</dbReference>